<evidence type="ECO:0000259" key="1">
    <source>
        <dbReference type="Pfam" id="PF01368"/>
    </source>
</evidence>
<comment type="caution">
    <text evidence="3">The sequence shown here is derived from an EMBL/GenBank/DDBJ whole genome shotgun (WGS) entry which is preliminary data.</text>
</comment>
<evidence type="ECO:0000313" key="4">
    <source>
        <dbReference type="Proteomes" id="UP000234857"/>
    </source>
</evidence>
<feature type="domain" description="DHHA1" evidence="2">
    <location>
        <begin position="233"/>
        <end position="317"/>
    </location>
</feature>
<sequence length="323" mass="36866">MKEKIKNLKELINAHDNIALFAHIRPDGDSIGSLFALDILLKHLGKNSKILSKDSVPEIYRFLPDCDRIYSIKDFKKDLYDIIIVVDVSDLDRLGFKADFDEKAQIICIDHHHTNRGNWDLSFINPKKAATCLILYDIISEGFVEFLDEDIAMCLLTGIITDTGGFKYRNTNSEVFKAVSDLVKTGVDYNDLMNALYASYPSRKFDLLKRSFSHAKRDGCVMYTYLTMEDFKKCNALQEDTDGIVNMFTSYRETDIRFIFIETDTDFQKISVRSKNIDISPIATEFGGGGHKNAAGFSMRGDFKTNFAKAKEFILNYAEKHIK</sequence>
<dbReference type="Gene3D" id="3.10.310.30">
    <property type="match status" value="1"/>
</dbReference>
<organism evidence="3 4">
    <name type="scientific">Muiribacterium halophilum</name>
    <dbReference type="NCBI Taxonomy" id="2053465"/>
    <lineage>
        <taxon>Bacteria</taxon>
        <taxon>Candidatus Muiribacteriota</taxon>
        <taxon>Candidatus Muiribacteriia</taxon>
        <taxon>Candidatus Muiribacteriales</taxon>
        <taxon>Candidatus Muiribacteriaceae</taxon>
        <taxon>Candidatus Muiribacterium</taxon>
    </lineage>
</organism>
<dbReference type="Proteomes" id="UP000234857">
    <property type="component" value="Unassembled WGS sequence"/>
</dbReference>
<dbReference type="EMBL" id="PKTG01000043">
    <property type="protein sequence ID" value="PLX19021.1"/>
    <property type="molecule type" value="Genomic_DNA"/>
</dbReference>
<dbReference type="InterPro" id="IPR051319">
    <property type="entry name" value="Oligoribo/pAp-PDE_c-di-AMP_PDE"/>
</dbReference>
<dbReference type="Gene3D" id="3.90.1640.10">
    <property type="entry name" value="inorganic pyrophosphatase (n-terminal core)"/>
    <property type="match status" value="1"/>
</dbReference>
<evidence type="ECO:0000259" key="2">
    <source>
        <dbReference type="Pfam" id="PF02272"/>
    </source>
</evidence>
<dbReference type="AlphaFoldDB" id="A0A2N5ZK75"/>
<dbReference type="GO" id="GO:0003676">
    <property type="term" value="F:nucleic acid binding"/>
    <property type="evidence" value="ECO:0007669"/>
    <property type="project" value="InterPro"/>
</dbReference>
<gene>
    <name evidence="3" type="ORF">C0601_03150</name>
</gene>
<evidence type="ECO:0000313" key="3">
    <source>
        <dbReference type="EMBL" id="PLX19021.1"/>
    </source>
</evidence>
<feature type="domain" description="DDH" evidence="1">
    <location>
        <begin position="17"/>
        <end position="159"/>
    </location>
</feature>
<reference evidence="3 4" key="1">
    <citation type="submission" date="2017-11" db="EMBL/GenBank/DDBJ databases">
        <title>Genome-resolved metagenomics identifies genetic mobility, metabolic interactions, and unexpected diversity in perchlorate-reducing communities.</title>
        <authorList>
            <person name="Barnum T.P."/>
            <person name="Figueroa I.A."/>
            <person name="Carlstrom C.I."/>
            <person name="Lucas L.N."/>
            <person name="Engelbrektson A.L."/>
            <person name="Coates J.D."/>
        </authorList>
    </citation>
    <scope>NUCLEOTIDE SEQUENCE [LARGE SCALE GENOMIC DNA]</scope>
    <source>
        <strain evidence="3">BM706</strain>
    </source>
</reference>
<dbReference type="PANTHER" id="PTHR47618:SF1">
    <property type="entry name" value="BIFUNCTIONAL OLIGORIBONUCLEASE AND PAP PHOSPHATASE NRNA"/>
    <property type="match status" value="1"/>
</dbReference>
<dbReference type="Pfam" id="PF01368">
    <property type="entry name" value="DHH"/>
    <property type="match status" value="1"/>
</dbReference>
<dbReference type="Pfam" id="PF02272">
    <property type="entry name" value="DHHA1"/>
    <property type="match status" value="1"/>
</dbReference>
<dbReference type="InterPro" id="IPR001667">
    <property type="entry name" value="DDH_dom"/>
</dbReference>
<protein>
    <submittedName>
        <fullName evidence="3">Uncharacterized protein</fullName>
    </submittedName>
</protein>
<dbReference type="InterPro" id="IPR038763">
    <property type="entry name" value="DHH_sf"/>
</dbReference>
<dbReference type="InterPro" id="IPR003156">
    <property type="entry name" value="DHHA1_dom"/>
</dbReference>
<dbReference type="SUPFAM" id="SSF64182">
    <property type="entry name" value="DHH phosphoesterases"/>
    <property type="match status" value="1"/>
</dbReference>
<dbReference type="PANTHER" id="PTHR47618">
    <property type="entry name" value="BIFUNCTIONAL OLIGORIBONUCLEASE AND PAP PHOSPHATASE NRNA"/>
    <property type="match status" value="1"/>
</dbReference>
<proteinExistence type="predicted"/>
<name>A0A2N5ZK75_MUIH1</name>
<accession>A0A2N5ZK75</accession>